<keyword evidence="11 12" id="KW-0472">Membrane</keyword>
<accession>A0A3B1AI37</accession>
<protein>
    <submittedName>
        <fullName evidence="14">Cytochrome c-type protein NapC</fullName>
    </submittedName>
</protein>
<evidence type="ECO:0000256" key="7">
    <source>
        <dbReference type="ARBA" id="ARBA00022723"/>
    </source>
</evidence>
<dbReference type="Gene3D" id="1.10.3820.10">
    <property type="entry name" value="Di-heme elbow motif domain"/>
    <property type="match status" value="1"/>
</dbReference>
<keyword evidence="3" id="KW-0813">Transport</keyword>
<evidence type="ECO:0000256" key="9">
    <source>
        <dbReference type="ARBA" id="ARBA00022989"/>
    </source>
</evidence>
<dbReference type="GO" id="GO:0009061">
    <property type="term" value="P:anaerobic respiration"/>
    <property type="evidence" value="ECO:0007669"/>
    <property type="project" value="TreeGrafter"/>
</dbReference>
<keyword evidence="6 12" id="KW-0812">Transmembrane</keyword>
<dbReference type="InterPro" id="IPR038266">
    <property type="entry name" value="NapC/NirT_cytc_sf"/>
</dbReference>
<comment type="subcellular location">
    <subcellularLocation>
        <location evidence="1">Cell membrane</location>
    </subcellularLocation>
</comment>
<sequence length="223" mass="26426">MYYFKTIINRAQKIIQRYCNLSKNFPIVVFFSVFLLGILFWTGFNSAMDITNNEEFCISCHEMENNVYQEYKKTVHYRNRTGVRATCPDCHVPKDWIHKTLRKINATNELFHKIVGTIDTKDKFESKRLKLAEYVWQTMLDNDSRECRNCHSFDYMALSKQKKNSNKKHQSALDRKMTCIQCHMGIAHKIAKDFDQDGLLHESFKNNKRPCSDCHKDMTQGDW</sequence>
<dbReference type="GO" id="GO:0046872">
    <property type="term" value="F:metal ion binding"/>
    <property type="evidence" value="ECO:0007669"/>
    <property type="project" value="UniProtKB-KW"/>
</dbReference>
<evidence type="ECO:0000313" key="14">
    <source>
        <dbReference type="EMBL" id="VAW99642.1"/>
    </source>
</evidence>
<keyword evidence="10" id="KW-0408">Iron</keyword>
<dbReference type="PANTHER" id="PTHR30333">
    <property type="entry name" value="CYTOCHROME C-TYPE PROTEIN"/>
    <property type="match status" value="1"/>
</dbReference>
<feature type="transmembrane region" description="Helical" evidence="12">
    <location>
        <begin position="21"/>
        <end position="44"/>
    </location>
</feature>
<dbReference type="SUPFAM" id="SSF48695">
    <property type="entry name" value="Multiheme cytochromes"/>
    <property type="match status" value="1"/>
</dbReference>
<evidence type="ECO:0000256" key="4">
    <source>
        <dbReference type="ARBA" id="ARBA00022475"/>
    </source>
</evidence>
<evidence type="ECO:0000256" key="5">
    <source>
        <dbReference type="ARBA" id="ARBA00022617"/>
    </source>
</evidence>
<evidence type="ECO:0000259" key="13">
    <source>
        <dbReference type="Pfam" id="PF03264"/>
    </source>
</evidence>
<dbReference type="InterPro" id="IPR051174">
    <property type="entry name" value="Cytochrome_c-type_ET"/>
</dbReference>
<dbReference type="AlphaFoldDB" id="A0A3B1AI37"/>
<keyword evidence="5" id="KW-0349">Heme</keyword>
<dbReference type="InterPro" id="IPR005126">
    <property type="entry name" value="NapC/NirT_cyt_c_N"/>
</dbReference>
<reference evidence="14" key="1">
    <citation type="submission" date="2018-06" db="EMBL/GenBank/DDBJ databases">
        <authorList>
            <person name="Zhirakovskaya E."/>
        </authorList>
    </citation>
    <scope>NUCLEOTIDE SEQUENCE</scope>
</reference>
<keyword evidence="8" id="KW-0249">Electron transport</keyword>
<dbReference type="EMBL" id="UOFS01000040">
    <property type="protein sequence ID" value="VAW99642.1"/>
    <property type="molecule type" value="Genomic_DNA"/>
</dbReference>
<evidence type="ECO:0000256" key="1">
    <source>
        <dbReference type="ARBA" id="ARBA00004236"/>
    </source>
</evidence>
<evidence type="ECO:0000256" key="6">
    <source>
        <dbReference type="ARBA" id="ARBA00022692"/>
    </source>
</evidence>
<dbReference type="InterPro" id="IPR036280">
    <property type="entry name" value="Multihaem_cyt_sf"/>
</dbReference>
<dbReference type="GO" id="GO:0009055">
    <property type="term" value="F:electron transfer activity"/>
    <property type="evidence" value="ECO:0007669"/>
    <property type="project" value="TreeGrafter"/>
</dbReference>
<evidence type="ECO:0000256" key="8">
    <source>
        <dbReference type="ARBA" id="ARBA00022982"/>
    </source>
</evidence>
<evidence type="ECO:0000256" key="11">
    <source>
        <dbReference type="ARBA" id="ARBA00023136"/>
    </source>
</evidence>
<evidence type="ECO:0000256" key="12">
    <source>
        <dbReference type="SAM" id="Phobius"/>
    </source>
</evidence>
<dbReference type="GO" id="GO:0005886">
    <property type="term" value="C:plasma membrane"/>
    <property type="evidence" value="ECO:0007669"/>
    <property type="project" value="UniProtKB-SubCell"/>
</dbReference>
<dbReference type="FunFam" id="1.10.3820.10:FF:000001">
    <property type="entry name" value="Cytochrome c-type protein"/>
    <property type="match status" value="1"/>
</dbReference>
<keyword evidence="4" id="KW-1003">Cell membrane</keyword>
<organism evidence="14">
    <name type="scientific">hydrothermal vent metagenome</name>
    <dbReference type="NCBI Taxonomy" id="652676"/>
    <lineage>
        <taxon>unclassified sequences</taxon>
        <taxon>metagenomes</taxon>
        <taxon>ecological metagenomes</taxon>
    </lineage>
</organism>
<gene>
    <name evidence="14" type="ORF">MNBD_GAMMA22-2870</name>
</gene>
<evidence type="ECO:0000256" key="3">
    <source>
        <dbReference type="ARBA" id="ARBA00022448"/>
    </source>
</evidence>
<keyword evidence="9 12" id="KW-1133">Transmembrane helix</keyword>
<proteinExistence type="inferred from homology"/>
<evidence type="ECO:0000256" key="2">
    <source>
        <dbReference type="ARBA" id="ARBA00007395"/>
    </source>
</evidence>
<keyword evidence="7" id="KW-0479">Metal-binding</keyword>
<feature type="domain" description="NapC/NirT cytochrome c N-terminal" evidence="13">
    <location>
        <begin position="26"/>
        <end position="191"/>
    </location>
</feature>
<evidence type="ECO:0000256" key="10">
    <source>
        <dbReference type="ARBA" id="ARBA00023004"/>
    </source>
</evidence>
<dbReference type="PANTHER" id="PTHR30333:SF1">
    <property type="entry name" value="CYTOCHROME C-TYPE PROTEIN NAPC"/>
    <property type="match status" value="1"/>
</dbReference>
<dbReference type="Pfam" id="PF03264">
    <property type="entry name" value="Cytochrom_NNT"/>
    <property type="match status" value="1"/>
</dbReference>
<name>A0A3B1AI37_9ZZZZ</name>
<comment type="similarity">
    <text evidence="2">Belongs to the NapC/NirT/NrfH family.</text>
</comment>